<dbReference type="InterPro" id="IPR008979">
    <property type="entry name" value="Galactose-bd-like_sf"/>
</dbReference>
<feature type="domain" description="Rhamnogalacturonan lyase" evidence="10">
    <location>
        <begin position="1099"/>
        <end position="1170"/>
    </location>
</feature>
<feature type="region of interest" description="Disordered" evidence="8">
    <location>
        <begin position="1397"/>
        <end position="1484"/>
    </location>
</feature>
<dbReference type="Pfam" id="PF14683">
    <property type="entry name" value="CBM-like"/>
    <property type="match status" value="3"/>
</dbReference>
<feature type="domain" description="Rhamnogalacturonan lyase" evidence="9">
    <location>
        <begin position="1952"/>
        <end position="2140"/>
    </location>
</feature>
<evidence type="ECO:0000259" key="10">
    <source>
        <dbReference type="Pfam" id="PF14686"/>
    </source>
</evidence>
<dbReference type="SUPFAM" id="SSF49785">
    <property type="entry name" value="Galactose-binding domain-like"/>
    <property type="match status" value="3"/>
</dbReference>
<dbReference type="InterPro" id="IPR029413">
    <property type="entry name" value="RG-lyase_II"/>
</dbReference>
<dbReference type="GO" id="GO:0102210">
    <property type="term" value="F:rhamnogalacturonan endolyase activity"/>
    <property type="evidence" value="ECO:0007669"/>
    <property type="project" value="UniProtKB-EC"/>
</dbReference>
<evidence type="ECO:0000256" key="8">
    <source>
        <dbReference type="SAM" id="MobiDB-lite"/>
    </source>
</evidence>
<dbReference type="EMBL" id="JAUESC010000386">
    <property type="protein sequence ID" value="KAK0577627.1"/>
    <property type="molecule type" value="Genomic_DNA"/>
</dbReference>
<dbReference type="FunFam" id="2.60.40.1120:FF:000033">
    <property type="entry name" value="Rhamnogalacturonate lyase B"/>
    <property type="match status" value="3"/>
</dbReference>
<sequence>MDNGILQVTLSKPDGIVTGIQYKGIDNLLEFNNKEEDRGYWDHDWNYENSPGGHDRIISTNYSVIVQTAEQVELSFTRMWYPSSKSIGIPLNIDKRFVMLRGSSGFYSYAIHEHFKGWPAFNIANVRMAFKLSQDKFQYMAIADNKQRDMPSAEDRLKGQKLAYPEAVLLVNPQKAKFKGEVDDKYQYSMESRDIKVHGWISNDPAAVGFWQITPSSESTSFGPFKQLLTSHVGPTSLTTFHSSHYVGRRFEMKIKKDEAWKKVYGPFFVYVNSLPGPGNKHRLWEDAKKQYNVEVKSWPYKFPASKDFPRSDQRGSISGRLIVLDRYVSRMVISAKGAYVGLANPGSDRTWQTESKGYQFWTVTYAKGYFWINNVRTGKYILYAFVPGFIGDYKHNVAITITAGSVTNIGKLVYKPPRFGPTYWEIGYPDRSAAEFYIPDPNPKYVNQLFVNQTTERFRQYGLWDRYSEIYPTKDLVFTVGVSDYRKDWYFSHNTRRKNKYVGTTWEIKFNLKNANKKAKYKLRLALASAIDAELQVRVNDPYWAKRPVFSTGQIGDENAIARHGIHGLYRLYNVDLPGSLLVKGSNSIFLTQSRGGNAFFGVMFVMLHGSSGFYSHAIHEHFQGWPAFSIYNVRMVFKLSQDKFKYMAIADNKQRDMPSAKDRAKGRKLAYPEAVLLANPKETKLKREVDDKYQYSMEKKDIKVHGWISNDPAAVGFWQITPSNGGDKGTKTLLIVLASVDEVMMGFLGDFKVMMENGKLQLTISKPDGHVTGIKAYGIDNLVEVRKKENDRGYWDVVWSETGSRGTTGTFELINGSNFNVIVENEEQVEISFTRPWDGSLQGKLAPLNLDKRYIMLRNSSGFYSYAIYEHLEEWPGFNLPQTRIVFNLRKDKFQYMVVADNRQRHMPLPDDRLPKRCKELATPEAVLLVKPVEPEFRGEVDDKYQYSCENKDLQVHGWICNDPAVGFWQITPSYEFRSGGPLKQQLSSHVGPFTLAMFLSAHYAGEDLVLKLKQGEPWKKVFGPVFVYLNSLLDDNHDPLWLWQDAKEQMLIEVQSWPYNFPASEDFPKHNQRGSVSGRLQVCDRYVSDENISANCAYVGLAPQGEPGSWQRECKGYQFWTKTDANGYFSINDIRAGDYNVYAWVPGFIGDYCNDSVITITEGCDIDLGDLVFEPPRDGPTLWEIGVPDRSAAEFYVPDPDPKYINTLYVNHPDKFRQYGLWERYAELYPEEDLVYTIGVSDYSKDWFFAHVTRKVDDNTYKPTTWQIKFNLDNVDQSGTYNLRLALATANVSELQVRVNDPKADPPLYTTGVIGHDNTISRHGIHGLYRLYSVDVGGARLVAGDNTIFLTQALSSSPLQGIMYDYIRLEELEELEGEYVSGRDSECERYTLRERSELDSSWESDSRKNSPVPNLNQERFRGIFSELDEEGSNEKKKKNTSVTGVSVAADRQESGLSPPRPESPGGTGEQTPGVRCPDLTPSMAKREVPVTASSFFFRRRFRPIDRCCLAQAGEKSRKLVMMENGKLQLTISKPDGHVTGIKAYGIDNLVEVRNKENNRGYWDIVWSETGSPGTTGTSELIKGSNFNVIVENEEQVEISFTRPWDVSLQGKLAPLNLDKRYIMLRNSSGFYSYAIYEHLEEWPGFNLPQTRIVFKLRKDKFQYMVVADNRQRHMPLPDDRLPKRCKELATPEAVLLVKPVEPEFKGEVDDKYQYSCENKDLQVHGWICNDPAVGFWQITPSYEFRSGGPLKQQLSSHVGPITLAMFLSAHYVGEDIVLKLKQGEPWKKVFGPVFIYLNSLLDDNHDPLWLWQDAKEQMLVEVQSWPYDFPASEDFPKHNQRGSVSGRLQVCDRYVSDENISANCAYVGLAPQGEPGSWQIECKDYQFWTKTDASGYFSVNDIHAGDYNVYAWVSGFIGDYRNDSVITITEGCDIDLGDLVFEPPRDGPTLWEIGVPDRSAAEFYVPDPDPKYINTLYVNHPDKFRQYGLWERYAELYPEEDLVYTIGVSDYSKDWFFAHVTRKVDDNTYKPTTWQIKFNLDNVDQSGTYKLRLALATAYVSELQVRVNDPKADPPLYTTGVIGHDNTISRHGIHGLYRLYSVDVGGARLVAGDNTIFLTQALSSSPLQGIMYDYIRLEGPPSSNSNT</sequence>
<comment type="caution">
    <text evidence="11">The sequence shown here is derived from an EMBL/GenBank/DDBJ whole genome shotgun (WGS) entry which is preliminary data.</text>
</comment>
<organism evidence="11 12">
    <name type="scientific">Acer saccharum</name>
    <name type="common">Sugar maple</name>
    <dbReference type="NCBI Taxonomy" id="4024"/>
    <lineage>
        <taxon>Eukaryota</taxon>
        <taxon>Viridiplantae</taxon>
        <taxon>Streptophyta</taxon>
        <taxon>Embryophyta</taxon>
        <taxon>Tracheophyta</taxon>
        <taxon>Spermatophyta</taxon>
        <taxon>Magnoliopsida</taxon>
        <taxon>eudicotyledons</taxon>
        <taxon>Gunneridae</taxon>
        <taxon>Pentapetalae</taxon>
        <taxon>rosids</taxon>
        <taxon>malvids</taxon>
        <taxon>Sapindales</taxon>
        <taxon>Sapindaceae</taxon>
        <taxon>Hippocastanoideae</taxon>
        <taxon>Acereae</taxon>
        <taxon>Acer</taxon>
    </lineage>
</organism>
<dbReference type="SUPFAM" id="SSF49452">
    <property type="entry name" value="Starch-binding domain-like"/>
    <property type="match status" value="3"/>
</dbReference>
<evidence type="ECO:0000256" key="4">
    <source>
        <dbReference type="ARBA" id="ARBA00012437"/>
    </source>
</evidence>
<feature type="domain" description="Rhamnogalacturonan lyase" evidence="10">
    <location>
        <begin position="336"/>
        <end position="409"/>
    </location>
</feature>
<dbReference type="PANTHER" id="PTHR32018:SF16">
    <property type="entry name" value="RHAMNOGALACTURONAN ENDOLYASE"/>
    <property type="match status" value="1"/>
</dbReference>
<accession>A0AA39RPB5</accession>
<comment type="subcellular location">
    <subcellularLocation>
        <location evidence="2">Secreted</location>
    </subcellularLocation>
</comment>
<keyword evidence="6" id="KW-0732">Signal</keyword>
<evidence type="ECO:0000259" key="9">
    <source>
        <dbReference type="Pfam" id="PF14683"/>
    </source>
</evidence>
<evidence type="ECO:0000256" key="5">
    <source>
        <dbReference type="ARBA" id="ARBA00022525"/>
    </source>
</evidence>
<reference evidence="11" key="1">
    <citation type="journal article" date="2022" name="Plant J.">
        <title>Strategies of tolerance reflected in two North American maple genomes.</title>
        <authorList>
            <person name="McEvoy S.L."/>
            <person name="Sezen U.U."/>
            <person name="Trouern-Trend A."/>
            <person name="McMahon S.M."/>
            <person name="Schaberg P.G."/>
            <person name="Yang J."/>
            <person name="Wegrzyn J.L."/>
            <person name="Swenson N.G."/>
        </authorList>
    </citation>
    <scope>NUCLEOTIDE SEQUENCE</scope>
    <source>
        <strain evidence="11">NS2018</strain>
    </source>
</reference>
<feature type="domain" description="Rhamnogalacturonan lyase" evidence="9">
    <location>
        <begin position="1184"/>
        <end position="1372"/>
    </location>
</feature>
<keyword evidence="7" id="KW-0456">Lyase</keyword>
<feature type="domain" description="Rhamnogalacturonan lyase" evidence="10">
    <location>
        <begin position="1867"/>
        <end position="1938"/>
    </location>
</feature>
<dbReference type="InterPro" id="IPR010325">
    <property type="entry name" value="Rhamnogal_lyase"/>
</dbReference>
<dbReference type="PANTHER" id="PTHR32018">
    <property type="entry name" value="RHAMNOGALACTURONATE LYASE FAMILY PROTEIN"/>
    <property type="match status" value="1"/>
</dbReference>
<dbReference type="GO" id="GO:0030246">
    <property type="term" value="F:carbohydrate binding"/>
    <property type="evidence" value="ECO:0007669"/>
    <property type="project" value="InterPro"/>
</dbReference>
<evidence type="ECO:0000256" key="2">
    <source>
        <dbReference type="ARBA" id="ARBA00004613"/>
    </source>
</evidence>
<reference evidence="11" key="2">
    <citation type="submission" date="2023-06" db="EMBL/GenBank/DDBJ databases">
        <authorList>
            <person name="Swenson N.G."/>
            <person name="Wegrzyn J.L."/>
            <person name="Mcevoy S.L."/>
        </authorList>
    </citation>
    <scope>NUCLEOTIDE SEQUENCE</scope>
    <source>
        <strain evidence="11">NS2018</strain>
        <tissue evidence="11">Leaf</tissue>
    </source>
</reference>
<name>A0AA39RPB5_ACESA</name>
<evidence type="ECO:0000256" key="7">
    <source>
        <dbReference type="ARBA" id="ARBA00023239"/>
    </source>
</evidence>
<evidence type="ECO:0000313" key="11">
    <source>
        <dbReference type="EMBL" id="KAK0577627.1"/>
    </source>
</evidence>
<comment type="catalytic activity">
    <reaction evidence="1">
        <text>Endotype eliminative cleavage of L-alpha-rhamnopyranosyl-(1-&gt;4)-alpha-D-galactopyranosyluronic acid bonds of rhamnogalacturonan I domains in ramified hairy regions of pectin leaving L-rhamnopyranose at the reducing end and 4-deoxy-4,5-unsaturated D-galactopyranosyluronic acid at the non-reducing end.</text>
        <dbReference type="EC" id="4.2.2.23"/>
    </reaction>
</comment>
<dbReference type="Gene3D" id="2.60.120.260">
    <property type="entry name" value="Galactose-binding domain-like"/>
    <property type="match status" value="3"/>
</dbReference>
<dbReference type="InterPro" id="IPR014718">
    <property type="entry name" value="GH-type_carb-bd"/>
</dbReference>
<evidence type="ECO:0000313" key="12">
    <source>
        <dbReference type="Proteomes" id="UP001168877"/>
    </source>
</evidence>
<keyword evidence="5" id="KW-0964">Secreted</keyword>
<dbReference type="InterPro" id="IPR051850">
    <property type="entry name" value="Polysacch_Lyase_4"/>
</dbReference>
<proteinExistence type="inferred from homology"/>
<dbReference type="Proteomes" id="UP001168877">
    <property type="component" value="Unassembled WGS sequence"/>
</dbReference>
<dbReference type="CDD" id="cd10320">
    <property type="entry name" value="RGL4_N"/>
    <property type="match status" value="3"/>
</dbReference>
<dbReference type="Pfam" id="PF06045">
    <property type="entry name" value="Rhamnogal_lyase"/>
    <property type="match status" value="3"/>
</dbReference>
<dbReference type="Pfam" id="PF14686">
    <property type="entry name" value="fn3_3"/>
    <property type="match status" value="3"/>
</dbReference>
<gene>
    <name evidence="11" type="ORF">LWI29_036001</name>
</gene>
<dbReference type="SUPFAM" id="SSF74650">
    <property type="entry name" value="Galactose mutarotase-like"/>
    <property type="match status" value="2"/>
</dbReference>
<dbReference type="EC" id="4.2.2.23" evidence="4"/>
<dbReference type="CDD" id="cd10317">
    <property type="entry name" value="RGL4_C"/>
    <property type="match status" value="3"/>
</dbReference>
<dbReference type="Gene3D" id="2.60.40.1120">
    <property type="entry name" value="Carboxypeptidase-like, regulatory domain"/>
    <property type="match status" value="3"/>
</dbReference>
<feature type="compositionally biased region" description="Basic and acidic residues" evidence="8">
    <location>
        <begin position="1397"/>
        <end position="1411"/>
    </location>
</feature>
<dbReference type="Gene3D" id="2.70.98.10">
    <property type="match status" value="3"/>
</dbReference>
<dbReference type="InterPro" id="IPR013784">
    <property type="entry name" value="Carb-bd-like_fold"/>
</dbReference>
<dbReference type="InterPro" id="IPR011013">
    <property type="entry name" value="Gal_mutarotase_sf_dom"/>
</dbReference>
<dbReference type="CDD" id="cd10316">
    <property type="entry name" value="RGL4_M"/>
    <property type="match status" value="3"/>
</dbReference>
<evidence type="ECO:0000256" key="1">
    <source>
        <dbReference type="ARBA" id="ARBA00001324"/>
    </source>
</evidence>
<evidence type="ECO:0000256" key="3">
    <source>
        <dbReference type="ARBA" id="ARBA00010418"/>
    </source>
</evidence>
<evidence type="ECO:0000256" key="6">
    <source>
        <dbReference type="ARBA" id="ARBA00022729"/>
    </source>
</evidence>
<keyword evidence="12" id="KW-1185">Reference proteome</keyword>
<protein>
    <recommendedName>
        <fullName evidence="4">rhamnogalacturonan endolyase</fullName>
        <ecNumber evidence="4">4.2.2.23</ecNumber>
    </recommendedName>
</protein>
<feature type="domain" description="Rhamnogalacturonan lyase" evidence="9">
    <location>
        <begin position="424"/>
        <end position="606"/>
    </location>
</feature>
<dbReference type="InterPro" id="IPR029411">
    <property type="entry name" value="RG-lyase_III"/>
</dbReference>
<dbReference type="GO" id="GO:0005576">
    <property type="term" value="C:extracellular region"/>
    <property type="evidence" value="ECO:0007669"/>
    <property type="project" value="UniProtKB-SubCell"/>
</dbReference>
<comment type="similarity">
    <text evidence="3">Belongs to the polysaccharide lyase 4 family.</text>
</comment>
<dbReference type="GO" id="GO:0005975">
    <property type="term" value="P:carbohydrate metabolic process"/>
    <property type="evidence" value="ECO:0007669"/>
    <property type="project" value="InterPro"/>
</dbReference>